<comment type="caution">
    <text evidence="2">The sequence shown here is derived from an EMBL/GenBank/DDBJ whole genome shotgun (WGS) entry which is preliminary data.</text>
</comment>
<sequence length="169" mass="17862">MDQFIGEIRMFAGTFAPVGWELCWGQLLPISQYDVLFQLIGTTYGGDGVSNFALPDLRGRIPIHVSSGLTLGAQTGTETVTLNNTQMPSHTHALRASTQLAPQGGTVSSSSVLAQTDGSNLYASTGRRSATLAPSSVQVSGGNQPHDNMSPYLCVNFIISTQGVFPSQN</sequence>
<name>A0ABQ2FRN9_9DEIO</name>
<proteinExistence type="predicted"/>
<reference evidence="3" key="1">
    <citation type="journal article" date="2019" name="Int. J. Syst. Evol. Microbiol.">
        <title>The Global Catalogue of Microorganisms (GCM) 10K type strain sequencing project: providing services to taxonomists for standard genome sequencing and annotation.</title>
        <authorList>
            <consortium name="The Broad Institute Genomics Platform"/>
            <consortium name="The Broad Institute Genome Sequencing Center for Infectious Disease"/>
            <person name="Wu L."/>
            <person name="Ma J."/>
        </authorList>
    </citation>
    <scope>NUCLEOTIDE SEQUENCE [LARGE SCALE GENOMIC DNA]</scope>
    <source>
        <strain evidence="3">JCM 19173</strain>
    </source>
</reference>
<dbReference type="Gene3D" id="3.90.1340.10">
    <property type="entry name" value="Phage tail collar domain"/>
    <property type="match status" value="1"/>
</dbReference>
<evidence type="ECO:0000313" key="2">
    <source>
        <dbReference type="EMBL" id="GGL19778.1"/>
    </source>
</evidence>
<protein>
    <submittedName>
        <fullName evidence="2">Tail Collar domain-containing protein</fullName>
    </submittedName>
</protein>
<feature type="domain" description="Phage tail collar" evidence="1">
    <location>
        <begin position="6"/>
        <end position="62"/>
    </location>
</feature>
<keyword evidence="3" id="KW-1185">Reference proteome</keyword>
<dbReference type="Pfam" id="PF07484">
    <property type="entry name" value="Collar"/>
    <property type="match status" value="1"/>
</dbReference>
<dbReference type="InterPro" id="IPR037053">
    <property type="entry name" value="Phage_tail_collar_dom_sf"/>
</dbReference>
<organism evidence="2 3">
    <name type="scientific">Deinococcus radiotolerans</name>
    <dbReference type="NCBI Taxonomy" id="1309407"/>
    <lineage>
        <taxon>Bacteria</taxon>
        <taxon>Thermotogati</taxon>
        <taxon>Deinococcota</taxon>
        <taxon>Deinococci</taxon>
        <taxon>Deinococcales</taxon>
        <taxon>Deinococcaceae</taxon>
        <taxon>Deinococcus</taxon>
    </lineage>
</organism>
<evidence type="ECO:0000313" key="3">
    <source>
        <dbReference type="Proteomes" id="UP000604341"/>
    </source>
</evidence>
<accession>A0ABQ2FRN9</accession>
<dbReference type="RefSeq" id="WP_189071059.1">
    <property type="nucleotide sequence ID" value="NZ_BMPE01000035.1"/>
</dbReference>
<dbReference type="Proteomes" id="UP000604341">
    <property type="component" value="Unassembled WGS sequence"/>
</dbReference>
<gene>
    <name evidence="2" type="ORF">GCM10010844_43420</name>
</gene>
<dbReference type="SUPFAM" id="SSF88874">
    <property type="entry name" value="Receptor-binding domain of short tail fibre protein gp12"/>
    <property type="match status" value="1"/>
</dbReference>
<dbReference type="InterPro" id="IPR011083">
    <property type="entry name" value="Phage_tail_collar_dom"/>
</dbReference>
<dbReference type="EMBL" id="BMPE01000035">
    <property type="protein sequence ID" value="GGL19778.1"/>
    <property type="molecule type" value="Genomic_DNA"/>
</dbReference>
<evidence type="ECO:0000259" key="1">
    <source>
        <dbReference type="Pfam" id="PF07484"/>
    </source>
</evidence>